<dbReference type="EMBL" id="JAERRH010000042">
    <property type="protein sequence ID" value="MBL1110500.1"/>
    <property type="molecule type" value="Genomic_DNA"/>
</dbReference>
<proteinExistence type="predicted"/>
<protein>
    <submittedName>
        <fullName evidence="1">Uncharacterized protein</fullName>
    </submittedName>
</protein>
<organism evidence="1 2">
    <name type="scientific">Streptomyces musisoli</name>
    <dbReference type="NCBI Taxonomy" id="2802280"/>
    <lineage>
        <taxon>Bacteria</taxon>
        <taxon>Bacillati</taxon>
        <taxon>Actinomycetota</taxon>
        <taxon>Actinomycetes</taxon>
        <taxon>Kitasatosporales</taxon>
        <taxon>Streptomycetaceae</taxon>
        <taxon>Streptomyces</taxon>
    </lineage>
</organism>
<name>A0ABS1PEP8_9ACTN</name>
<keyword evidence="2" id="KW-1185">Reference proteome</keyword>
<sequence length="106" mass="11333">MTDAPSTPDDTVPLRVKVENTIMLDDSNAEGAPRPPLLDALLSAADAVRIQREPILAAALVADVLWCCPAFQWDNPAAATCCEWPGPCRTPQPDLGVEAGLELREP</sequence>
<dbReference type="Proteomes" id="UP000621386">
    <property type="component" value="Unassembled WGS sequence"/>
</dbReference>
<comment type="caution">
    <text evidence="1">The sequence shown here is derived from an EMBL/GenBank/DDBJ whole genome shotgun (WGS) entry which is preliminary data.</text>
</comment>
<evidence type="ECO:0000313" key="1">
    <source>
        <dbReference type="EMBL" id="MBL1110500.1"/>
    </source>
</evidence>
<gene>
    <name evidence="1" type="ORF">JK361_39175</name>
</gene>
<reference evidence="1 2" key="1">
    <citation type="submission" date="2021-01" db="EMBL/GenBank/DDBJ databases">
        <title>WGS of actinomycetes isolated from Thailand.</title>
        <authorList>
            <person name="Thawai C."/>
        </authorList>
    </citation>
    <scope>NUCLEOTIDE SEQUENCE [LARGE SCALE GENOMIC DNA]</scope>
    <source>
        <strain evidence="1 2">CH5-8</strain>
    </source>
</reference>
<accession>A0ABS1PEP8</accession>
<dbReference type="RefSeq" id="WP_201827612.1">
    <property type="nucleotide sequence ID" value="NZ_JAERRH010000042.1"/>
</dbReference>
<evidence type="ECO:0000313" key="2">
    <source>
        <dbReference type="Proteomes" id="UP000621386"/>
    </source>
</evidence>